<keyword evidence="3" id="KW-1185">Reference proteome</keyword>
<dbReference type="EMBL" id="CP000613">
    <property type="protein sequence ID" value="ACI99418.1"/>
    <property type="molecule type" value="Genomic_DNA"/>
</dbReference>
<dbReference type="InterPro" id="IPR029052">
    <property type="entry name" value="Metallo-depent_PP-like"/>
</dbReference>
<dbReference type="InterPro" id="IPR004843">
    <property type="entry name" value="Calcineurin-like_PHP"/>
</dbReference>
<dbReference type="Proteomes" id="UP000001591">
    <property type="component" value="Chromosome"/>
</dbReference>
<gene>
    <name evidence="2" type="ordered locus">RC1_2025</name>
</gene>
<accession>B6INZ8</accession>
<dbReference type="Gene3D" id="3.60.21.10">
    <property type="match status" value="1"/>
</dbReference>
<organism evidence="2 3">
    <name type="scientific">Rhodospirillum centenum (strain ATCC 51521 / SW)</name>
    <dbReference type="NCBI Taxonomy" id="414684"/>
    <lineage>
        <taxon>Bacteria</taxon>
        <taxon>Pseudomonadati</taxon>
        <taxon>Pseudomonadota</taxon>
        <taxon>Alphaproteobacteria</taxon>
        <taxon>Rhodospirillales</taxon>
        <taxon>Rhodospirillaceae</taxon>
        <taxon>Rhodospirillum</taxon>
    </lineage>
</organism>
<evidence type="ECO:0000313" key="3">
    <source>
        <dbReference type="Proteomes" id="UP000001591"/>
    </source>
</evidence>
<dbReference type="KEGG" id="rce:RC1_2025"/>
<dbReference type="eggNOG" id="COG1407">
    <property type="taxonomic scope" value="Bacteria"/>
</dbReference>
<evidence type="ECO:0000313" key="2">
    <source>
        <dbReference type="EMBL" id="ACI99418.1"/>
    </source>
</evidence>
<reference evidence="2 3" key="1">
    <citation type="journal article" date="2010" name="BMC Genomics">
        <title>Metabolic flexibility revealed in the genome of the cyst-forming alpha-1 proteobacterium Rhodospirillum centenum.</title>
        <authorList>
            <person name="Lu Y.K."/>
            <person name="Marden J."/>
            <person name="Han M."/>
            <person name="Swingley W.D."/>
            <person name="Mastrian S.D."/>
            <person name="Chowdhury S.R."/>
            <person name="Hao J."/>
            <person name="Helmy T."/>
            <person name="Kim S."/>
            <person name="Kurdoglu A.A."/>
            <person name="Matthies H.J."/>
            <person name="Rollo D."/>
            <person name="Stothard P."/>
            <person name="Blankenship R.E."/>
            <person name="Bauer C.E."/>
            <person name="Touchman J.W."/>
        </authorList>
    </citation>
    <scope>NUCLEOTIDE SEQUENCE [LARGE SCALE GENOMIC DNA]</scope>
    <source>
        <strain evidence="3">ATCC 51521 / SW</strain>
    </source>
</reference>
<name>B6INZ8_RHOCS</name>
<dbReference type="PANTHER" id="PTHR39323">
    <property type="entry name" value="BLR1149 PROTEIN"/>
    <property type="match status" value="1"/>
</dbReference>
<protein>
    <recommendedName>
        <fullName evidence="1">Calcineurin-like phosphoesterase domain-containing protein</fullName>
    </recommendedName>
</protein>
<dbReference type="SUPFAM" id="SSF56300">
    <property type="entry name" value="Metallo-dependent phosphatases"/>
    <property type="match status" value="1"/>
</dbReference>
<dbReference type="AlphaFoldDB" id="B6INZ8"/>
<dbReference type="Pfam" id="PF00149">
    <property type="entry name" value="Metallophos"/>
    <property type="match status" value="1"/>
</dbReference>
<dbReference type="GO" id="GO:0016787">
    <property type="term" value="F:hydrolase activity"/>
    <property type="evidence" value="ECO:0007669"/>
    <property type="project" value="InterPro"/>
</dbReference>
<dbReference type="PANTHER" id="PTHR39323:SF1">
    <property type="entry name" value="BLR1149 PROTEIN"/>
    <property type="match status" value="1"/>
</dbReference>
<dbReference type="HOGENOM" id="CLU_075478_2_0_5"/>
<dbReference type="InterPro" id="IPR026336">
    <property type="entry name" value="PdeM-like"/>
</dbReference>
<evidence type="ECO:0000259" key="1">
    <source>
        <dbReference type="Pfam" id="PF00149"/>
    </source>
</evidence>
<dbReference type="NCBIfam" id="TIGR04123">
    <property type="entry name" value="P_estr_lig_assc"/>
    <property type="match status" value="1"/>
</dbReference>
<feature type="domain" description="Calcineurin-like phosphoesterase" evidence="1">
    <location>
        <begin position="44"/>
        <end position="134"/>
    </location>
</feature>
<proteinExistence type="predicted"/>
<dbReference type="STRING" id="414684.RC1_2025"/>
<sequence>MDGLARPFRLCSVAGMTDRTILLNGARLLADLSGALLWPERGWLVVADLHLEKGSGYAARGTLLPPYDTGATLSRLEEAVARLRPARVVCLGDSFHDRTAAARVPAEDGRRLTRLTAALDWVWIAGNHDPLPPGDWGGTVREEIVEGPLTFRHEALAGAVAGEVSGHYHPKAAVLVRGRQLSARCFASDGRRLILPAFGAYAGGLNVLDPALAGLLGRDFRVWLLGREKVHAFPAARLSPGRPGPAALGPAALAARQASRR</sequence>